<feature type="binding site" evidence="9">
    <location>
        <position position="36"/>
    </location>
    <ligand>
        <name>ATP</name>
        <dbReference type="ChEBI" id="CHEBI:30616"/>
    </ligand>
</feature>
<dbReference type="NCBIfam" id="TIGR00420">
    <property type="entry name" value="trmU"/>
    <property type="match status" value="1"/>
</dbReference>
<feature type="site" description="Interaction with tRNA" evidence="9">
    <location>
        <position position="124"/>
    </location>
</feature>
<keyword evidence="4 9" id="KW-0547">Nucleotide-binding</keyword>
<sequence>MNKKLKVFVGLSGGVDSSVSAALLQESRYEVIGVFIRVWQPDFFQCGWKDDRLDAMRVCAKLGIQFRELNLEKEYKKEVVYYMIREYKAGRTPNPDVSCNRFIKFGGFYKWAMKNGADFIATGHYTRIENNKLLAGIDKNKDQSYFLWQIEKEQLPHILLPVGGMKKPEVRKLAKKFGLITADKKDSQGLCFVGKVDMKEFLSHYIKQKNGEVKNEMGEMVGEHTGAAFYTIGERLLGGYVVAKDMKKNEVIISNKNAAGELARATTEVIIKDCNWVSGAPEVGKKYFARMRYRQMLQFCRLSLRYDRSLIINHNALVNFDKPQTVAPGQSLVIYDGEVLLGGGIIE</sequence>
<keyword evidence="2 9" id="KW-0808">Transferase</keyword>
<feature type="domain" description="tRNA-specific 2-thiouridylase MnmA-like C-terminal" evidence="10">
    <location>
        <begin position="267"/>
        <end position="346"/>
    </location>
</feature>
<keyword evidence="6 9" id="KW-0694">RNA-binding</keyword>
<evidence type="ECO:0000256" key="3">
    <source>
        <dbReference type="ARBA" id="ARBA00022694"/>
    </source>
</evidence>
<dbReference type="CDD" id="cd01998">
    <property type="entry name" value="MnmA_TRMU-like"/>
    <property type="match status" value="1"/>
</dbReference>
<dbReference type="InterPro" id="IPR046885">
    <property type="entry name" value="MnmA-like_C"/>
</dbReference>
<evidence type="ECO:0000256" key="1">
    <source>
        <dbReference type="ARBA" id="ARBA00022555"/>
    </source>
</evidence>
<keyword evidence="5 9" id="KW-0067">ATP-binding</keyword>
<feature type="region of interest" description="Interaction with target base in tRNA" evidence="9">
    <location>
        <begin position="94"/>
        <end position="96"/>
    </location>
</feature>
<dbReference type="HAMAP" id="MF_00144">
    <property type="entry name" value="tRNA_thiouridyl_MnmA"/>
    <property type="match status" value="1"/>
</dbReference>
<feature type="region of interest" description="Interaction with tRNA" evidence="9">
    <location>
        <begin position="141"/>
        <end position="143"/>
    </location>
</feature>
<dbReference type="InterPro" id="IPR004506">
    <property type="entry name" value="MnmA-like"/>
</dbReference>
<evidence type="ECO:0000259" key="10">
    <source>
        <dbReference type="Pfam" id="PF20258"/>
    </source>
</evidence>
<dbReference type="Gene3D" id="2.40.30.10">
    <property type="entry name" value="Translation factors"/>
    <property type="match status" value="1"/>
</dbReference>
<feature type="domain" description="tRNA-specific 2-thiouridylase MnmA-like central" evidence="11">
    <location>
        <begin position="199"/>
        <end position="254"/>
    </location>
</feature>
<dbReference type="Proteomes" id="UP000177797">
    <property type="component" value="Unassembled WGS sequence"/>
</dbReference>
<evidence type="ECO:0000256" key="6">
    <source>
        <dbReference type="ARBA" id="ARBA00022884"/>
    </source>
</evidence>
<keyword evidence="7" id="KW-1015">Disulfide bond</keyword>
<evidence type="ECO:0000259" key="11">
    <source>
        <dbReference type="Pfam" id="PF20259"/>
    </source>
</evidence>
<dbReference type="FunFam" id="3.40.50.620:FF:000115">
    <property type="entry name" value="tRNA-specific 2-thiouridylase MnmA"/>
    <property type="match status" value="1"/>
</dbReference>
<protein>
    <recommendedName>
        <fullName evidence="9">tRNA-specific 2-thiouridylase MnmA</fullName>
        <ecNumber evidence="9">2.8.1.13</ecNumber>
    </recommendedName>
</protein>
<dbReference type="SUPFAM" id="SSF52402">
    <property type="entry name" value="Adenine nucleotide alpha hydrolases-like"/>
    <property type="match status" value="1"/>
</dbReference>
<comment type="subcellular location">
    <subcellularLocation>
        <location evidence="9">Cytoplasm</location>
    </subcellularLocation>
</comment>
<keyword evidence="3 9" id="KW-0819">tRNA processing</keyword>
<keyword evidence="1 9" id="KW-0820">tRNA-binding</keyword>
<dbReference type="Pfam" id="PF20258">
    <property type="entry name" value="tRNA_Me_trans_C"/>
    <property type="match status" value="1"/>
</dbReference>
<dbReference type="InterPro" id="IPR014729">
    <property type="entry name" value="Rossmann-like_a/b/a_fold"/>
</dbReference>
<feature type="active site" description="Cysteine persulfide intermediate" evidence="9">
    <location>
        <position position="191"/>
    </location>
</feature>
<dbReference type="GO" id="GO:0005737">
    <property type="term" value="C:cytoplasm"/>
    <property type="evidence" value="ECO:0007669"/>
    <property type="project" value="UniProtKB-SubCell"/>
</dbReference>
<evidence type="ECO:0000313" key="12">
    <source>
        <dbReference type="EMBL" id="OHA34029.1"/>
    </source>
</evidence>
<dbReference type="Gene3D" id="3.40.50.620">
    <property type="entry name" value="HUPs"/>
    <property type="match status" value="1"/>
</dbReference>
<dbReference type="EMBL" id="MHSA01000019">
    <property type="protein sequence ID" value="OHA34029.1"/>
    <property type="molecule type" value="Genomic_DNA"/>
</dbReference>
<dbReference type="PANTHER" id="PTHR11933:SF5">
    <property type="entry name" value="MITOCHONDRIAL TRNA-SPECIFIC 2-THIOURIDYLASE 1"/>
    <property type="match status" value="1"/>
</dbReference>
<feature type="site" description="Interaction with tRNA" evidence="9">
    <location>
        <position position="330"/>
    </location>
</feature>
<comment type="caution">
    <text evidence="12">The sequence shown here is derived from an EMBL/GenBank/DDBJ whole genome shotgun (WGS) entry which is preliminary data.</text>
</comment>
<dbReference type="NCBIfam" id="NF001138">
    <property type="entry name" value="PRK00143.1"/>
    <property type="match status" value="1"/>
</dbReference>
<feature type="binding site" evidence="9">
    <location>
        <position position="123"/>
    </location>
    <ligand>
        <name>ATP</name>
        <dbReference type="ChEBI" id="CHEBI:30616"/>
    </ligand>
</feature>
<feature type="binding site" evidence="9">
    <location>
        <begin position="10"/>
        <end position="17"/>
    </location>
    <ligand>
        <name>ATP</name>
        <dbReference type="ChEBI" id="CHEBI:30616"/>
    </ligand>
</feature>
<dbReference type="InterPro" id="IPR023382">
    <property type="entry name" value="MnmA-like_central_sf"/>
</dbReference>
<evidence type="ECO:0000256" key="8">
    <source>
        <dbReference type="ARBA" id="ARBA00051542"/>
    </source>
</evidence>
<dbReference type="GO" id="GO:0005524">
    <property type="term" value="F:ATP binding"/>
    <property type="evidence" value="ECO:0007669"/>
    <property type="project" value="UniProtKB-KW"/>
</dbReference>
<dbReference type="PANTHER" id="PTHR11933">
    <property type="entry name" value="TRNA 5-METHYLAMINOMETHYL-2-THIOURIDYLATE -METHYLTRANSFERASE"/>
    <property type="match status" value="1"/>
</dbReference>
<evidence type="ECO:0000313" key="13">
    <source>
        <dbReference type="Proteomes" id="UP000177797"/>
    </source>
</evidence>
<dbReference type="Pfam" id="PF20259">
    <property type="entry name" value="tRNA_Me_trans_M"/>
    <property type="match status" value="1"/>
</dbReference>
<evidence type="ECO:0000256" key="5">
    <source>
        <dbReference type="ARBA" id="ARBA00022840"/>
    </source>
</evidence>
<dbReference type="AlphaFoldDB" id="A0A1G2NF05"/>
<reference evidence="12 13" key="1">
    <citation type="journal article" date="2016" name="Nat. Commun.">
        <title>Thousands of microbial genomes shed light on interconnected biogeochemical processes in an aquifer system.</title>
        <authorList>
            <person name="Anantharaman K."/>
            <person name="Brown C.T."/>
            <person name="Hug L.A."/>
            <person name="Sharon I."/>
            <person name="Castelle C.J."/>
            <person name="Probst A.J."/>
            <person name="Thomas B.C."/>
            <person name="Singh A."/>
            <person name="Wilkins M.J."/>
            <person name="Karaoz U."/>
            <person name="Brodie E.L."/>
            <person name="Williams K.H."/>
            <person name="Hubbard S.S."/>
            <person name="Banfield J.F."/>
        </authorList>
    </citation>
    <scope>NUCLEOTIDE SEQUENCE [LARGE SCALE GENOMIC DNA]</scope>
</reference>
<evidence type="ECO:0000256" key="9">
    <source>
        <dbReference type="HAMAP-Rule" id="MF_00144"/>
    </source>
</evidence>
<keyword evidence="9" id="KW-0963">Cytoplasm</keyword>
<dbReference type="GO" id="GO:0000049">
    <property type="term" value="F:tRNA binding"/>
    <property type="evidence" value="ECO:0007669"/>
    <property type="project" value="UniProtKB-KW"/>
</dbReference>
<dbReference type="GO" id="GO:0103016">
    <property type="term" value="F:tRNA-uridine 2-sulfurtransferase activity"/>
    <property type="evidence" value="ECO:0007669"/>
    <property type="project" value="UniProtKB-EC"/>
</dbReference>
<comment type="function">
    <text evidence="9">Catalyzes the 2-thiolation of uridine at the wobble position (U34) of tRNA, leading to the formation of s(2)U34.</text>
</comment>
<dbReference type="EC" id="2.8.1.13" evidence="9"/>
<dbReference type="InterPro" id="IPR046884">
    <property type="entry name" value="MnmA-like_central"/>
</dbReference>
<dbReference type="Gene3D" id="2.30.30.280">
    <property type="entry name" value="Adenine nucleotide alpha hydrolases-like domains"/>
    <property type="match status" value="1"/>
</dbReference>
<dbReference type="GO" id="GO:0002143">
    <property type="term" value="P:tRNA wobble position uridine thiolation"/>
    <property type="evidence" value="ECO:0007669"/>
    <property type="project" value="TreeGrafter"/>
</dbReference>
<dbReference type="Pfam" id="PF03054">
    <property type="entry name" value="tRNA_Me_trans"/>
    <property type="match status" value="1"/>
</dbReference>
<accession>A0A1G2NF05</accession>
<comment type="catalytic activity">
    <reaction evidence="8 9">
        <text>S-sulfanyl-L-cysteinyl-[protein] + uridine(34) in tRNA + AH2 + ATP = 2-thiouridine(34) in tRNA + L-cysteinyl-[protein] + A + AMP + diphosphate + H(+)</text>
        <dbReference type="Rhea" id="RHEA:47032"/>
        <dbReference type="Rhea" id="RHEA-COMP:10131"/>
        <dbReference type="Rhea" id="RHEA-COMP:11726"/>
        <dbReference type="Rhea" id="RHEA-COMP:11727"/>
        <dbReference type="Rhea" id="RHEA-COMP:11728"/>
        <dbReference type="ChEBI" id="CHEBI:13193"/>
        <dbReference type="ChEBI" id="CHEBI:15378"/>
        <dbReference type="ChEBI" id="CHEBI:17499"/>
        <dbReference type="ChEBI" id="CHEBI:29950"/>
        <dbReference type="ChEBI" id="CHEBI:30616"/>
        <dbReference type="ChEBI" id="CHEBI:33019"/>
        <dbReference type="ChEBI" id="CHEBI:61963"/>
        <dbReference type="ChEBI" id="CHEBI:65315"/>
        <dbReference type="ChEBI" id="CHEBI:87170"/>
        <dbReference type="ChEBI" id="CHEBI:456215"/>
        <dbReference type="EC" id="2.8.1.13"/>
    </reaction>
</comment>
<evidence type="ECO:0000256" key="7">
    <source>
        <dbReference type="ARBA" id="ARBA00023157"/>
    </source>
</evidence>
<feature type="region of interest" description="Interaction with tRNA" evidence="9">
    <location>
        <begin position="292"/>
        <end position="293"/>
    </location>
</feature>
<feature type="active site" description="Nucleophile" evidence="9">
    <location>
        <position position="99"/>
    </location>
</feature>
<evidence type="ECO:0000256" key="2">
    <source>
        <dbReference type="ARBA" id="ARBA00022679"/>
    </source>
</evidence>
<evidence type="ECO:0000256" key="4">
    <source>
        <dbReference type="ARBA" id="ARBA00022741"/>
    </source>
</evidence>
<name>A0A1G2NF05_9BACT</name>
<comment type="caution">
    <text evidence="9">Lacks conserved residue(s) required for the propagation of feature annotation.</text>
</comment>
<proteinExistence type="inferred from homology"/>
<gene>
    <name evidence="9" type="primary">mnmA</name>
    <name evidence="12" type="ORF">A2938_03060</name>
</gene>
<organism evidence="12 13">
    <name type="scientific">Candidatus Taylorbacteria bacterium RIFCSPLOWO2_01_FULL_48_100</name>
    <dbReference type="NCBI Taxonomy" id="1802322"/>
    <lineage>
        <taxon>Bacteria</taxon>
        <taxon>Candidatus Tayloriibacteriota</taxon>
    </lineage>
</organism>
<comment type="similarity">
    <text evidence="9">Belongs to the MnmA/TRMU family.</text>
</comment>